<dbReference type="Proteomes" id="UP000054845">
    <property type="component" value="Unassembled WGS sequence"/>
</dbReference>
<dbReference type="EMBL" id="CCYA01000250">
    <property type="protein sequence ID" value="CEH14994.1"/>
    <property type="molecule type" value="Genomic_DNA"/>
</dbReference>
<organism evidence="1 2">
    <name type="scientific">Ceraceosorus bombacis</name>
    <dbReference type="NCBI Taxonomy" id="401625"/>
    <lineage>
        <taxon>Eukaryota</taxon>
        <taxon>Fungi</taxon>
        <taxon>Dikarya</taxon>
        <taxon>Basidiomycota</taxon>
        <taxon>Ustilaginomycotina</taxon>
        <taxon>Exobasidiomycetes</taxon>
        <taxon>Ceraceosorales</taxon>
        <taxon>Ceraceosoraceae</taxon>
        <taxon>Ceraceosorus</taxon>
    </lineage>
</organism>
<reference evidence="1 2" key="1">
    <citation type="submission" date="2014-09" db="EMBL/GenBank/DDBJ databases">
        <authorList>
            <person name="Magalhaes I.L.F."/>
            <person name="Oliveira U."/>
            <person name="Santos F.R."/>
            <person name="Vidigal T.H.D.A."/>
            <person name="Brescovit A.D."/>
            <person name="Santos A.J."/>
        </authorList>
    </citation>
    <scope>NUCLEOTIDE SEQUENCE [LARGE SCALE GENOMIC DNA]</scope>
</reference>
<keyword evidence="2" id="KW-1185">Reference proteome</keyword>
<name>A0A0N7L9X4_9BASI</name>
<accession>A0A0N7L9X4</accession>
<protein>
    <submittedName>
        <fullName evidence="1">Uncharacterized protein</fullName>
    </submittedName>
</protein>
<sequence>MVEKKLRDKDGRRRILFKRLDKARNWLNAVLAKSPVQDLEAAGWSTVRGSHLICGIQAFEVELFRLQWDAWLHSQTSSLAPMTTAWQAFAAAKNAKRPATEDDQMTAISWATKALKEEVRGLTTVPPVLHWGLIHTKQLKQDIIGPLLWRSLNAATELTAGVMEKVWMGFRAVGNDKWLEIARSVVQGAALTSQPASNLFDRGVTVAKQCALSVQVILVDASCSVYTLGVDKEPKYCLGVDKEGVPLVPSSKAWAKQTFCIPRERLRVVEGVKPKVSEAEYKLDASIRAHTEWKSNKLNIAPLKPLEDVVSQGQEPQLALILNANLVKTHEATKDVELVDGQLLSQASIAAMKWDLLHTDDLLLGKDQQNQQEVQDEIILDYLEGLTAGILPGLHKEHRTVTREAGLPSVGYRGHVMQGTAATGYISGHHTDPHDPVFTVGLDVTDKKSWDKMPSGGYDFGIGQLGIIMRNGPGVFMMWRGLIAHGTTVPGCEEDFERLVEEPQTLGCAAYLKPPIMQQATKLTKRLIARPLGAPEAINFQLGDPCISFH</sequence>
<proteinExistence type="predicted"/>
<evidence type="ECO:0000313" key="1">
    <source>
        <dbReference type="EMBL" id="CEH14994.1"/>
    </source>
</evidence>
<evidence type="ECO:0000313" key="2">
    <source>
        <dbReference type="Proteomes" id="UP000054845"/>
    </source>
</evidence>
<dbReference type="OrthoDB" id="3397273at2759"/>
<dbReference type="AlphaFoldDB" id="A0A0N7L9X4"/>